<feature type="non-terminal residue" evidence="2">
    <location>
        <position position="158"/>
    </location>
</feature>
<accession>A0AAQ3NSJ7</accession>
<feature type="transmembrane region" description="Helical" evidence="1">
    <location>
        <begin position="129"/>
        <end position="154"/>
    </location>
</feature>
<proteinExistence type="predicted"/>
<dbReference type="AlphaFoldDB" id="A0AAQ3NSJ7"/>
<dbReference type="EMBL" id="CP144697">
    <property type="protein sequence ID" value="WVZ13718.1"/>
    <property type="molecule type" value="Genomic_DNA"/>
</dbReference>
<keyword evidence="1" id="KW-1133">Transmembrane helix</keyword>
<evidence type="ECO:0000256" key="1">
    <source>
        <dbReference type="SAM" id="Phobius"/>
    </source>
</evidence>
<protein>
    <submittedName>
        <fullName evidence="2">Uncharacterized protein</fullName>
    </submittedName>
</protein>
<feature type="transmembrane region" description="Helical" evidence="1">
    <location>
        <begin position="89"/>
        <end position="109"/>
    </location>
</feature>
<sequence length="158" mass="15934">SAVKPPVFPCCLPVSPAKPPVVPCCLPVSSKTTGSPVLSPGIADQTTGSAILSAGVTSKTTGSSMLSTSVSSKASGWSLLSTGVTYSSVLFTGVCTVDITGIMLLAIVIPNTTGGGGYIGDTGSLNWVAIFISFPYNVSILVDLATLILVLLLITCHD</sequence>
<keyword evidence="1" id="KW-0812">Transmembrane</keyword>
<reference evidence="2 3" key="1">
    <citation type="journal article" date="2023" name="Life. Sci Alliance">
        <title>Evolutionary insights into 3D genome organization and epigenetic landscape of Vigna mungo.</title>
        <authorList>
            <person name="Junaid A."/>
            <person name="Singh B."/>
            <person name="Bhatia S."/>
        </authorList>
    </citation>
    <scope>NUCLEOTIDE SEQUENCE [LARGE SCALE GENOMIC DNA]</scope>
    <source>
        <strain evidence="2">Urdbean</strain>
    </source>
</reference>
<organism evidence="2 3">
    <name type="scientific">Vigna mungo</name>
    <name type="common">Black gram</name>
    <name type="synonym">Phaseolus mungo</name>
    <dbReference type="NCBI Taxonomy" id="3915"/>
    <lineage>
        <taxon>Eukaryota</taxon>
        <taxon>Viridiplantae</taxon>
        <taxon>Streptophyta</taxon>
        <taxon>Embryophyta</taxon>
        <taxon>Tracheophyta</taxon>
        <taxon>Spermatophyta</taxon>
        <taxon>Magnoliopsida</taxon>
        <taxon>eudicotyledons</taxon>
        <taxon>Gunneridae</taxon>
        <taxon>Pentapetalae</taxon>
        <taxon>rosids</taxon>
        <taxon>fabids</taxon>
        <taxon>Fabales</taxon>
        <taxon>Fabaceae</taxon>
        <taxon>Papilionoideae</taxon>
        <taxon>50 kb inversion clade</taxon>
        <taxon>NPAAA clade</taxon>
        <taxon>indigoferoid/millettioid clade</taxon>
        <taxon>Phaseoleae</taxon>
        <taxon>Vigna</taxon>
    </lineage>
</organism>
<dbReference type="Proteomes" id="UP001374535">
    <property type="component" value="Chromosome 4"/>
</dbReference>
<name>A0AAQ3NSJ7_VIGMU</name>
<keyword evidence="3" id="KW-1185">Reference proteome</keyword>
<keyword evidence="1" id="KW-0472">Membrane</keyword>
<evidence type="ECO:0000313" key="3">
    <source>
        <dbReference type="Proteomes" id="UP001374535"/>
    </source>
</evidence>
<gene>
    <name evidence="2" type="ORF">V8G54_011284</name>
</gene>
<evidence type="ECO:0000313" key="2">
    <source>
        <dbReference type="EMBL" id="WVZ13718.1"/>
    </source>
</evidence>